<accession>D5V5G9</accession>
<evidence type="ECO:0000313" key="2">
    <source>
        <dbReference type="EMBL" id="ADG93104.1"/>
    </source>
</evidence>
<evidence type="ECO:0000313" key="3">
    <source>
        <dbReference type="Proteomes" id="UP000000939"/>
    </source>
</evidence>
<dbReference type="Pfam" id="PF13468">
    <property type="entry name" value="Glyoxalase_3"/>
    <property type="match status" value="1"/>
</dbReference>
<proteinExistence type="predicted"/>
<dbReference type="HOGENOM" id="CLU_100146_0_0_7"/>
<keyword evidence="3" id="KW-1185">Reference proteome</keyword>
<evidence type="ECO:0000259" key="1">
    <source>
        <dbReference type="Pfam" id="PF13468"/>
    </source>
</evidence>
<dbReference type="Proteomes" id="UP000000939">
    <property type="component" value="Chromosome"/>
</dbReference>
<dbReference type="eggNOG" id="ENOG5030VW1">
    <property type="taxonomic scope" value="Bacteria"/>
</dbReference>
<reference evidence="2 3" key="1">
    <citation type="journal article" date="2010" name="Stand. Genomic Sci.">
        <title>Complete genome sequence of Arcobacter nitrofigilis type strain (CI).</title>
        <authorList>
            <person name="Pati A."/>
            <person name="Gronow S."/>
            <person name="Lapidus A."/>
            <person name="Copeland A."/>
            <person name="Glavina Del Rio T."/>
            <person name="Nolan M."/>
            <person name="Lucas S."/>
            <person name="Tice H."/>
            <person name="Cheng J.F."/>
            <person name="Han C."/>
            <person name="Chertkov O."/>
            <person name="Bruce D."/>
            <person name="Tapia R."/>
            <person name="Goodwin L."/>
            <person name="Pitluck S."/>
            <person name="Liolios K."/>
            <person name="Ivanova N."/>
            <person name="Mavromatis K."/>
            <person name="Chen A."/>
            <person name="Palaniappan K."/>
            <person name="Land M."/>
            <person name="Hauser L."/>
            <person name="Chang Y.J."/>
            <person name="Jeffries C.D."/>
            <person name="Detter J.C."/>
            <person name="Rohde M."/>
            <person name="Goker M."/>
            <person name="Bristow J."/>
            <person name="Eisen J.A."/>
            <person name="Markowitz V."/>
            <person name="Hugenholtz P."/>
            <person name="Klenk H.P."/>
            <person name="Kyrpides N.C."/>
        </authorList>
    </citation>
    <scope>NUCLEOTIDE SEQUENCE [LARGE SCALE GENOMIC DNA]</scope>
    <source>
        <strain evidence="3">ATCC 33309 / DSM 7299 / CCUG 15893 / LMG 7604 / NCTC 12251 / CI</strain>
    </source>
</reference>
<dbReference type="OrthoDB" id="1426774at2"/>
<dbReference type="Gene3D" id="3.10.180.10">
    <property type="entry name" value="2,3-Dihydroxybiphenyl 1,2-Dioxygenase, domain 1"/>
    <property type="match status" value="1"/>
</dbReference>
<dbReference type="AlphaFoldDB" id="D5V5G9"/>
<dbReference type="InterPro" id="IPR029068">
    <property type="entry name" value="Glyas_Bleomycin-R_OHBP_Dase"/>
</dbReference>
<protein>
    <recommendedName>
        <fullName evidence="1">Glyoxalase-like domain-containing protein</fullName>
    </recommendedName>
</protein>
<name>D5V5G9_ARCNC</name>
<organism evidence="2 3">
    <name type="scientific">Arcobacter nitrofigilis (strain ATCC 33309 / DSM 7299 / CCUG 15893 / LMG 7604 / NCTC 12251 / CI)</name>
    <name type="common">Campylobacter nitrofigilis</name>
    <dbReference type="NCBI Taxonomy" id="572480"/>
    <lineage>
        <taxon>Bacteria</taxon>
        <taxon>Pseudomonadati</taxon>
        <taxon>Campylobacterota</taxon>
        <taxon>Epsilonproteobacteria</taxon>
        <taxon>Campylobacterales</taxon>
        <taxon>Arcobacteraceae</taxon>
        <taxon>Arcobacter</taxon>
    </lineage>
</organism>
<dbReference type="RefSeq" id="WP_013135249.1">
    <property type="nucleotide sequence ID" value="NC_014166.1"/>
</dbReference>
<dbReference type="STRING" id="572480.Arnit_1447"/>
<dbReference type="EMBL" id="CP001999">
    <property type="protein sequence ID" value="ADG93104.1"/>
    <property type="molecule type" value="Genomic_DNA"/>
</dbReference>
<feature type="domain" description="Glyoxalase-like" evidence="1">
    <location>
        <begin position="6"/>
        <end position="67"/>
    </location>
</feature>
<sequence length="214" mass="25337">MGNIDIHHLFIFTNNIDNLIQEFLDIGFKEGSNRIHKGQGTSNRKIYFENFFIELLYISNKEEIKKEICANSGLTKRAYYEQNKASPFGICLYDKNKFNKLFENAYKYKPEYLPNNMSIDVLSFEDKPTLPWTFRWKGLNKANNQNEPLIHDNNVKKLSNITFGVKDKDAQFEELLKDSANFEISDFPYVELCFDENRQKKTYKCKFTNVIIRY</sequence>
<dbReference type="KEGG" id="ant:Arnit_1447"/>
<gene>
    <name evidence="2" type="ordered locus">Arnit_1447</name>
</gene>
<dbReference type="InterPro" id="IPR025870">
    <property type="entry name" value="Glyoxalase-like_dom"/>
</dbReference>